<sequence>MPSTSTMPITPDAPTLSRPARSPAPRSVPPVADSTGGASSVAVLELVDRAREALLEACHSNGTTERYALAQLGALRAATALVANRISTRRRSARRDVWTTLVAGVPELTEWAEFFALTSARGASAERGRAHLTAREADDLVRQAEMFLELVLSRLGLPMYTPLPGYVSPLRRP</sequence>
<gene>
    <name evidence="3" type="ORF">HNR15_001991</name>
</gene>
<protein>
    <recommendedName>
        <fullName evidence="2">SAV-6107-like HEPN domain-containing protein</fullName>
    </recommendedName>
</protein>
<feature type="domain" description="SAV-6107-like HEPN" evidence="2">
    <location>
        <begin position="57"/>
        <end position="151"/>
    </location>
</feature>
<dbReference type="AlphaFoldDB" id="A0A853DDS5"/>
<evidence type="ECO:0000259" key="2">
    <source>
        <dbReference type="Pfam" id="PF18726"/>
    </source>
</evidence>
<dbReference type="RefSeq" id="WP_246305913.1">
    <property type="nucleotide sequence ID" value="NZ_JACCFW010000001.1"/>
</dbReference>
<dbReference type="Pfam" id="PF18726">
    <property type="entry name" value="HEPN_SAV_6107"/>
    <property type="match status" value="1"/>
</dbReference>
<name>A0A853DDS5_9MICO</name>
<dbReference type="InterPro" id="IPR040891">
    <property type="entry name" value="HEPN_SAV_6107"/>
</dbReference>
<dbReference type="EMBL" id="JACCFW010000001">
    <property type="protein sequence ID" value="NYJ75028.1"/>
    <property type="molecule type" value="Genomic_DNA"/>
</dbReference>
<feature type="compositionally biased region" description="Low complexity" evidence="1">
    <location>
        <begin position="17"/>
        <end position="32"/>
    </location>
</feature>
<keyword evidence="4" id="KW-1185">Reference proteome</keyword>
<dbReference type="Proteomes" id="UP000571817">
    <property type="component" value="Unassembled WGS sequence"/>
</dbReference>
<evidence type="ECO:0000313" key="4">
    <source>
        <dbReference type="Proteomes" id="UP000571817"/>
    </source>
</evidence>
<proteinExistence type="predicted"/>
<comment type="caution">
    <text evidence="3">The sequence shown here is derived from an EMBL/GenBank/DDBJ whole genome shotgun (WGS) entry which is preliminary data.</text>
</comment>
<evidence type="ECO:0000256" key="1">
    <source>
        <dbReference type="SAM" id="MobiDB-lite"/>
    </source>
</evidence>
<evidence type="ECO:0000313" key="3">
    <source>
        <dbReference type="EMBL" id="NYJ75028.1"/>
    </source>
</evidence>
<organism evidence="3 4">
    <name type="scientific">Allobranchiibius huperziae</name>
    <dbReference type="NCBI Taxonomy" id="1874116"/>
    <lineage>
        <taxon>Bacteria</taxon>
        <taxon>Bacillati</taxon>
        <taxon>Actinomycetota</taxon>
        <taxon>Actinomycetes</taxon>
        <taxon>Micrococcales</taxon>
        <taxon>Dermacoccaceae</taxon>
        <taxon>Allobranchiibius</taxon>
    </lineage>
</organism>
<reference evidence="3 4" key="1">
    <citation type="submission" date="2020-07" db="EMBL/GenBank/DDBJ databases">
        <title>Sequencing the genomes of 1000 actinobacteria strains.</title>
        <authorList>
            <person name="Klenk H.-P."/>
        </authorList>
    </citation>
    <scope>NUCLEOTIDE SEQUENCE [LARGE SCALE GENOMIC DNA]</scope>
    <source>
        <strain evidence="3 4">DSM 29531</strain>
    </source>
</reference>
<feature type="region of interest" description="Disordered" evidence="1">
    <location>
        <begin position="1"/>
        <end position="36"/>
    </location>
</feature>
<accession>A0A853DDS5</accession>